<feature type="region of interest" description="Disordered" evidence="1">
    <location>
        <begin position="219"/>
        <end position="264"/>
    </location>
</feature>
<evidence type="ECO:0000256" key="2">
    <source>
        <dbReference type="SAM" id="Phobius"/>
    </source>
</evidence>
<gene>
    <name evidence="3" type="ORF">MENT_LOCUS24647</name>
</gene>
<evidence type="ECO:0000313" key="3">
    <source>
        <dbReference type="EMBL" id="CAD2173061.1"/>
    </source>
</evidence>
<feature type="compositionally biased region" description="Low complexity" evidence="1">
    <location>
        <begin position="220"/>
        <end position="234"/>
    </location>
</feature>
<evidence type="ECO:0000313" key="4">
    <source>
        <dbReference type="Proteomes" id="UP000580250"/>
    </source>
</evidence>
<name>A0A6V7VFU1_MELEN</name>
<dbReference type="AlphaFoldDB" id="A0A6V7VFU1"/>
<comment type="caution">
    <text evidence="3">The sequence shown here is derived from an EMBL/GenBank/DDBJ whole genome shotgun (WGS) entry which is preliminary data.</text>
</comment>
<keyword evidence="2" id="KW-0812">Transmembrane</keyword>
<accession>A0A6V7VFU1</accession>
<sequence length="485" mass="55194">MINFTTGMEDSKCSKLENCGSGDFQYGFSNLLPFAYSRTNKELEKLNDGPLYDDLVVCGDKTKCGDEKQRCMKHTFLEVSWSGCVDQNVYFVHAHTHLIGEHKTGLDQIKPGGDKMEFNMGIADDSSFTMDFEKPAKFDTKVESISCLPKTNAIAKPITWKIINRDLEGKHLLVFHLLPKTATRTFKGRNFEGKPAKQKPKCDLFISFKRPAYEFLQVDPQTTTTSTTTTTPKPTARPKPQPTVKATPTPPEQQKTTQKVQEATATEGGSKAGIWIFVIFVVIAVIGGAVGFYFYRKNQKIKEEDEKERMKKEDEDNAAKHYKILFNCYLPDLKEKGFKTVGTYENGRKRRIYKNLKYIEKNFQSGWVFLSKGRRQRATRRRRTSFETVLKLSSILADSIRREFFRFSRVVRILLHPFKNFPKDSTPKKESTPKDPAQKEETTSKDSTLKKDPAPEKSDAVKSKQAGTTSDVPTDMVSEAKETDQ</sequence>
<organism evidence="3 4">
    <name type="scientific">Meloidogyne enterolobii</name>
    <name type="common">Root-knot nematode worm</name>
    <name type="synonym">Meloidogyne mayaguensis</name>
    <dbReference type="NCBI Taxonomy" id="390850"/>
    <lineage>
        <taxon>Eukaryota</taxon>
        <taxon>Metazoa</taxon>
        <taxon>Ecdysozoa</taxon>
        <taxon>Nematoda</taxon>
        <taxon>Chromadorea</taxon>
        <taxon>Rhabditida</taxon>
        <taxon>Tylenchina</taxon>
        <taxon>Tylenchomorpha</taxon>
        <taxon>Tylenchoidea</taxon>
        <taxon>Meloidogynidae</taxon>
        <taxon>Meloidogyninae</taxon>
        <taxon>Meloidogyne</taxon>
    </lineage>
</organism>
<protein>
    <submittedName>
        <fullName evidence="3">Uncharacterized protein</fullName>
    </submittedName>
</protein>
<proteinExistence type="predicted"/>
<feature type="region of interest" description="Disordered" evidence="1">
    <location>
        <begin position="422"/>
        <end position="485"/>
    </location>
</feature>
<keyword evidence="2" id="KW-1133">Transmembrane helix</keyword>
<dbReference type="Proteomes" id="UP000580250">
    <property type="component" value="Unassembled WGS sequence"/>
</dbReference>
<reference evidence="3 4" key="1">
    <citation type="submission" date="2020-08" db="EMBL/GenBank/DDBJ databases">
        <authorList>
            <person name="Koutsovoulos G."/>
            <person name="Danchin GJ E."/>
        </authorList>
    </citation>
    <scope>NUCLEOTIDE SEQUENCE [LARGE SCALE GENOMIC DNA]</scope>
</reference>
<keyword evidence="2" id="KW-0472">Membrane</keyword>
<evidence type="ECO:0000256" key="1">
    <source>
        <dbReference type="SAM" id="MobiDB-lite"/>
    </source>
</evidence>
<dbReference type="EMBL" id="CAJEWN010000211">
    <property type="protein sequence ID" value="CAD2173061.1"/>
    <property type="molecule type" value="Genomic_DNA"/>
</dbReference>
<feature type="compositionally biased region" description="Low complexity" evidence="1">
    <location>
        <begin position="242"/>
        <end position="264"/>
    </location>
</feature>
<feature type="compositionally biased region" description="Basic and acidic residues" evidence="1">
    <location>
        <begin position="422"/>
        <end position="462"/>
    </location>
</feature>
<feature type="transmembrane region" description="Helical" evidence="2">
    <location>
        <begin position="274"/>
        <end position="295"/>
    </location>
</feature>